<dbReference type="PANTHER" id="PTHR21706:SF15">
    <property type="entry name" value="TRANSMEMBRANE PROTEIN 65"/>
    <property type="match status" value="1"/>
</dbReference>
<keyword evidence="3" id="KW-1133">Transmembrane helix</keyword>
<sequence length="378" mass="40898">MAVFVAVPFFGFGLADNGIMIMCGDFIDSQFGAVLGLTTMAAAGLGNWVSDVCGLGIGDAIERSAVRLGLNNGHLTPAQERMTSAKLVSLSAKVIGITLGCFAGMAPLLFLTPSKKEFSKEELELFDGIFGPAGLTTTNFSDFLERSTRRKVGEGHTLVDAEKPLPKMILMIRGTAAELDGDGCVTAKYFGRLGSRDRDEDQQSQCAKKVKLRGAVIGDKVFMDEAKAALPFGKHIVASTPVELIECGLKDLHELMENDKAIQGCMMSILYNEAMENIKRAKGDKASNQYRKLLTAVILDGQVDEREREFIAKHQADLRISDEEHFALLKGLGWDKESWARGRVSSYGEHPSSLPPGMTSSDLLRVAALLEQVASSMG</sequence>
<dbReference type="InterPro" id="IPR019537">
    <property type="entry name" value="TMEM65"/>
</dbReference>
<dbReference type="GO" id="GO:0005739">
    <property type="term" value="C:mitochondrion"/>
    <property type="evidence" value="ECO:0007669"/>
    <property type="project" value="TreeGrafter"/>
</dbReference>
<comment type="subcellular location">
    <subcellularLocation>
        <location evidence="1">Membrane</location>
        <topology evidence="1">Multi-pass membrane protein</topology>
    </subcellularLocation>
</comment>
<accession>A0A7S2K896</accession>
<evidence type="ECO:0000313" key="5">
    <source>
        <dbReference type="EMBL" id="CAD9567905.1"/>
    </source>
</evidence>
<dbReference type="EMBL" id="HBGW01042627">
    <property type="protein sequence ID" value="CAD9567905.1"/>
    <property type="molecule type" value="Transcribed_RNA"/>
</dbReference>
<protein>
    <submittedName>
        <fullName evidence="5">Uncharacterized protein</fullName>
    </submittedName>
</protein>
<gene>
    <name evidence="5" type="ORF">BRAN1462_LOCUS26986</name>
</gene>
<evidence type="ECO:0000256" key="1">
    <source>
        <dbReference type="ARBA" id="ARBA00004141"/>
    </source>
</evidence>
<dbReference type="AlphaFoldDB" id="A0A7S2K896"/>
<dbReference type="GO" id="GO:0016020">
    <property type="term" value="C:membrane"/>
    <property type="evidence" value="ECO:0007669"/>
    <property type="project" value="UniProtKB-SubCell"/>
</dbReference>
<dbReference type="Gene3D" id="2.60.120.10">
    <property type="entry name" value="Jelly Rolls"/>
    <property type="match status" value="1"/>
</dbReference>
<dbReference type="InterPro" id="IPR014710">
    <property type="entry name" value="RmlC-like_jellyroll"/>
</dbReference>
<dbReference type="Pfam" id="PF10507">
    <property type="entry name" value="TMEM65"/>
    <property type="match status" value="1"/>
</dbReference>
<evidence type="ECO:0000256" key="3">
    <source>
        <dbReference type="ARBA" id="ARBA00022989"/>
    </source>
</evidence>
<keyword evidence="2" id="KW-0812">Transmembrane</keyword>
<organism evidence="5">
    <name type="scientific">Zooxanthella nutricula</name>
    <dbReference type="NCBI Taxonomy" id="1333877"/>
    <lineage>
        <taxon>Eukaryota</taxon>
        <taxon>Sar</taxon>
        <taxon>Alveolata</taxon>
        <taxon>Dinophyceae</taxon>
        <taxon>Peridiniales</taxon>
        <taxon>Peridiniales incertae sedis</taxon>
        <taxon>Zooxanthella</taxon>
    </lineage>
</organism>
<reference evidence="5" key="1">
    <citation type="submission" date="2021-01" db="EMBL/GenBank/DDBJ databases">
        <authorList>
            <person name="Corre E."/>
            <person name="Pelletier E."/>
            <person name="Niang G."/>
            <person name="Scheremetjew M."/>
            <person name="Finn R."/>
            <person name="Kale V."/>
            <person name="Holt S."/>
            <person name="Cochrane G."/>
            <person name="Meng A."/>
            <person name="Brown T."/>
            <person name="Cohen L."/>
        </authorList>
    </citation>
    <scope>NUCLEOTIDE SEQUENCE</scope>
    <source>
        <strain evidence="5">RCC3387</strain>
    </source>
</reference>
<keyword evidence="4" id="KW-0472">Membrane</keyword>
<evidence type="ECO:0000256" key="4">
    <source>
        <dbReference type="ARBA" id="ARBA00023136"/>
    </source>
</evidence>
<name>A0A7S2K896_9DINO</name>
<evidence type="ECO:0000256" key="2">
    <source>
        <dbReference type="ARBA" id="ARBA00022692"/>
    </source>
</evidence>
<proteinExistence type="predicted"/>
<dbReference type="PANTHER" id="PTHR21706">
    <property type="entry name" value="TRANSMEMBRANE PROTEIN 65"/>
    <property type="match status" value="1"/>
</dbReference>